<dbReference type="PANTHER" id="PTHR43323">
    <property type="entry name" value="3-HYDROXY-3-METHYLGLUTARYL COENZYME A SYNTHASE"/>
    <property type="match status" value="1"/>
</dbReference>
<dbReference type="SUPFAM" id="SSF53901">
    <property type="entry name" value="Thiolase-like"/>
    <property type="match status" value="2"/>
</dbReference>
<dbReference type="RefSeq" id="WP_311427311.1">
    <property type="nucleotide sequence ID" value="NZ_JAVRIA010000003.1"/>
</dbReference>
<dbReference type="InterPro" id="IPR013746">
    <property type="entry name" value="HMG_CoA_synt_C_dom"/>
</dbReference>
<sequence length="458" mass="51299">METTFGIDAIDYYVPQLVLPIEKLAIARNIIPAKLEKGLGLKSMALIDVNEDAASMAANALNNLITKNVIDPHTIGRVYLGTESAVDGSKPTATYAIGAVEQKLSKQYGERCFKNCDVVDLTFACVGAVDAMENCLDWVRANPTRKAIVIASDIAKYELGSSGEYTQGAGAVAILICANPSILSINNTFGISMEHVGDFFKPRRVISNNDLNGLSIKEITNSTKEKLELFFEEPVFDGYYSNECYQNRISEALDHFSSQKEIDFLNEWKHIVFHLPYAFQGRRMMFNIWLKWITEKELLPQLEKEIGTIDSMNIKDWTKAASKSSLYTSFVSEKIADGEFASSEIGNMYTASIFMSLISLLRLSYEKKKEITGDTIGFLSYGSGSKSKVFEGIVTKDWKAKIQHLDVFTELENRKVIDFETYEKLHNSSISKSVNKTKNIVLAGISTEENKEGFRYYN</sequence>
<evidence type="ECO:0000259" key="3">
    <source>
        <dbReference type="Pfam" id="PF01154"/>
    </source>
</evidence>
<dbReference type="InterPro" id="IPR016039">
    <property type="entry name" value="Thiolase-like"/>
</dbReference>
<evidence type="ECO:0000259" key="4">
    <source>
        <dbReference type="Pfam" id="PF08540"/>
    </source>
</evidence>
<dbReference type="EMBL" id="JAVRIA010000003">
    <property type="protein sequence ID" value="MDT0558549.1"/>
    <property type="molecule type" value="Genomic_DNA"/>
</dbReference>
<feature type="domain" description="Hydroxymethylglutaryl-coenzyme A synthase C-terminal" evidence="4">
    <location>
        <begin position="228"/>
        <end position="426"/>
    </location>
</feature>
<dbReference type="CDD" id="cd00827">
    <property type="entry name" value="init_cond_enzymes"/>
    <property type="match status" value="1"/>
</dbReference>
<dbReference type="InterPro" id="IPR013528">
    <property type="entry name" value="HMG_CoA_synth_N"/>
</dbReference>
<keyword evidence="6" id="KW-1185">Reference proteome</keyword>
<dbReference type="Proteomes" id="UP001259492">
    <property type="component" value="Unassembled WGS sequence"/>
</dbReference>
<comment type="similarity">
    <text evidence="1">Belongs to the thiolase-like superfamily. HMG-CoA synthase family.</text>
</comment>
<proteinExistence type="inferred from homology"/>
<comment type="caution">
    <text evidence="5">The sequence shown here is derived from an EMBL/GenBank/DDBJ whole genome shotgun (WGS) entry which is preliminary data.</text>
</comment>
<dbReference type="Pfam" id="PF01154">
    <property type="entry name" value="HMG_CoA_synt_N"/>
    <property type="match status" value="1"/>
</dbReference>
<reference evidence="5 6" key="1">
    <citation type="submission" date="2023-09" db="EMBL/GenBank/DDBJ databases">
        <authorList>
            <person name="Rey-Velasco X."/>
        </authorList>
    </citation>
    <scope>NUCLEOTIDE SEQUENCE [LARGE SCALE GENOMIC DNA]</scope>
    <source>
        <strain evidence="5 6">W332</strain>
    </source>
</reference>
<accession>A0ABU2YK59</accession>
<organism evidence="5 6">
    <name type="scientific">Microcosmobacter mediterraneus</name>
    <dbReference type="NCBI Taxonomy" id="3075607"/>
    <lineage>
        <taxon>Bacteria</taxon>
        <taxon>Pseudomonadati</taxon>
        <taxon>Bacteroidota</taxon>
        <taxon>Flavobacteriia</taxon>
        <taxon>Flavobacteriales</taxon>
        <taxon>Flavobacteriaceae</taxon>
        <taxon>Microcosmobacter</taxon>
    </lineage>
</organism>
<dbReference type="Gene3D" id="3.40.47.10">
    <property type="match status" value="1"/>
</dbReference>
<name>A0ABU2YK59_9FLAO</name>
<evidence type="ECO:0000313" key="5">
    <source>
        <dbReference type="EMBL" id="MDT0558549.1"/>
    </source>
</evidence>
<keyword evidence="2" id="KW-0808">Transferase</keyword>
<dbReference type="Pfam" id="PF08540">
    <property type="entry name" value="HMG_CoA_synt_C"/>
    <property type="match status" value="1"/>
</dbReference>
<feature type="domain" description="Hydroxymethylglutaryl-coenzyme A synthase N-terminal" evidence="3">
    <location>
        <begin position="5"/>
        <end position="179"/>
    </location>
</feature>
<protein>
    <submittedName>
        <fullName evidence="5">Hydroxymethylglutaryl-CoA synthase</fullName>
    </submittedName>
</protein>
<evidence type="ECO:0000313" key="6">
    <source>
        <dbReference type="Proteomes" id="UP001259492"/>
    </source>
</evidence>
<gene>
    <name evidence="5" type="ORF">RM697_07825</name>
</gene>
<evidence type="ECO:0000256" key="1">
    <source>
        <dbReference type="ARBA" id="ARBA00007061"/>
    </source>
</evidence>
<dbReference type="PANTHER" id="PTHR43323:SF2">
    <property type="entry name" value="HYDROXYMETHYLGLUTARYL-COA SYNTHASE"/>
    <property type="match status" value="1"/>
</dbReference>
<evidence type="ECO:0000256" key="2">
    <source>
        <dbReference type="ARBA" id="ARBA00022679"/>
    </source>
</evidence>